<evidence type="ECO:0000313" key="3">
    <source>
        <dbReference type="Proteomes" id="UP000246410"/>
    </source>
</evidence>
<comment type="caution">
    <text evidence="2">The sequence shown here is derived from an EMBL/GenBank/DDBJ whole genome shotgun (WGS) entry which is preliminary data.</text>
</comment>
<protein>
    <submittedName>
        <fullName evidence="2">ABC-type transporter Mla subunit MlaD</fullName>
    </submittedName>
</protein>
<evidence type="ECO:0000259" key="1">
    <source>
        <dbReference type="Pfam" id="PF02470"/>
    </source>
</evidence>
<accession>A0A317N7S9</accession>
<dbReference type="AlphaFoldDB" id="A0A317N7S9"/>
<name>A0A317N7S9_9NOCA</name>
<reference evidence="2 3" key="1">
    <citation type="submission" date="2018-05" db="EMBL/GenBank/DDBJ databases">
        <title>Genomic Encyclopedia of Type Strains, Phase IV (KMG-IV): sequencing the most valuable type-strain genomes for metagenomic binning, comparative biology and taxonomic classification.</title>
        <authorList>
            <person name="Goeker M."/>
        </authorList>
    </citation>
    <scope>NUCLEOTIDE SEQUENCE [LARGE SCALE GENOMIC DNA]</scope>
    <source>
        <strain evidence="2 3">DSM 44717</strain>
    </source>
</reference>
<dbReference type="Proteomes" id="UP000246410">
    <property type="component" value="Unassembled WGS sequence"/>
</dbReference>
<dbReference type="PANTHER" id="PTHR33371">
    <property type="entry name" value="INTERMEMBRANE PHOSPHOLIPID TRANSPORT SYSTEM BINDING PROTEIN MLAD-RELATED"/>
    <property type="match status" value="1"/>
</dbReference>
<dbReference type="Pfam" id="PF02470">
    <property type="entry name" value="MlaD"/>
    <property type="match status" value="1"/>
</dbReference>
<gene>
    <name evidence="2" type="ORF">DFR69_11131</name>
</gene>
<dbReference type="InterPro" id="IPR052336">
    <property type="entry name" value="MlaD_Phospholipid_Transporter"/>
</dbReference>
<dbReference type="PANTHER" id="PTHR33371:SF4">
    <property type="entry name" value="INTERMEMBRANE PHOSPHOLIPID TRANSPORT SYSTEM BINDING PROTEIN MLAD"/>
    <property type="match status" value="1"/>
</dbReference>
<evidence type="ECO:0000313" key="2">
    <source>
        <dbReference type="EMBL" id="PWV71042.1"/>
    </source>
</evidence>
<feature type="domain" description="Mce/MlaD" evidence="1">
    <location>
        <begin position="45"/>
        <end position="124"/>
    </location>
</feature>
<dbReference type="EMBL" id="QGTL01000011">
    <property type="protein sequence ID" value="PWV71042.1"/>
    <property type="molecule type" value="Genomic_DNA"/>
</dbReference>
<organism evidence="2 3">
    <name type="scientific">Nocardia neocaledoniensis</name>
    <dbReference type="NCBI Taxonomy" id="236511"/>
    <lineage>
        <taxon>Bacteria</taxon>
        <taxon>Bacillati</taxon>
        <taxon>Actinomycetota</taxon>
        <taxon>Actinomycetes</taxon>
        <taxon>Mycobacteriales</taxon>
        <taxon>Nocardiaceae</taxon>
        <taxon>Nocardia</taxon>
    </lineage>
</organism>
<dbReference type="InterPro" id="IPR003399">
    <property type="entry name" value="Mce/MlaD"/>
</dbReference>
<keyword evidence="3" id="KW-1185">Reference proteome</keyword>
<proteinExistence type="predicted"/>
<sequence length="345" mass="35944">MPNYGLPGVSIGQRGALVVSAVAVVAAAAGLLGWQVATHGEDVQGTEIVLRTQRLGDGIVVGTRVRADGVVVGKVTDIAPLSLGTQAITLDVDRSQLDGIDDSMKVDYGTSNLFGISEIQLRPGRGGAPLRTGSVVDLTGPRAADAVDATMGNLLRGLATVGDQALAARLAVVLDQLATDTRAFTPLLQAMVVTARTVADNQTLPPSFQLEQLGTTLVGAGQFAGATIDVIDRVTRIEVLRTGRARFDATIDMVTQQLFPGLQTMLYHAKEQFPAYAAMAVPVLDAVGRAVPDPQRSSAELTALLANLRSAFTDTESGPALNVDVDLRIAPVPMIPLLGGQVVPQ</sequence>